<keyword evidence="1" id="KW-0812">Transmembrane</keyword>
<dbReference type="Pfam" id="PF14342">
    <property type="entry name" value="DUF4396"/>
    <property type="match status" value="1"/>
</dbReference>
<reference evidence="3 4" key="1">
    <citation type="submission" date="2016-07" db="EMBL/GenBank/DDBJ databases">
        <title>Pervasive Adenine N6-methylation of Active Genes in Fungi.</title>
        <authorList>
            <consortium name="DOE Joint Genome Institute"/>
            <person name="Mondo S.J."/>
            <person name="Dannebaum R.O."/>
            <person name="Kuo R.C."/>
            <person name="Labutti K."/>
            <person name="Haridas S."/>
            <person name="Kuo A."/>
            <person name="Salamov A."/>
            <person name="Ahrendt S.R."/>
            <person name="Lipzen A."/>
            <person name="Sullivan W."/>
            <person name="Andreopoulos W.B."/>
            <person name="Clum A."/>
            <person name="Lindquist E."/>
            <person name="Daum C."/>
            <person name="Ramamoorthy G.K."/>
            <person name="Gryganskyi A."/>
            <person name="Culley D."/>
            <person name="Magnuson J.K."/>
            <person name="James T.Y."/>
            <person name="O'Malley M.A."/>
            <person name="Stajich J.E."/>
            <person name="Spatafora J.W."/>
            <person name="Visel A."/>
            <person name="Grigoriev I.V."/>
        </authorList>
    </citation>
    <scope>NUCLEOTIDE SEQUENCE [LARGE SCALE GENOMIC DNA]</scope>
    <source>
        <strain evidence="3 4">CBS 931.73</strain>
    </source>
</reference>
<keyword evidence="1" id="KW-0472">Membrane</keyword>
<sequence length="221" mass="24189">MLITSNRHKFNKLIGSKHQLPPPPLTQLLRPLASNLPPTISSKPSEFHPPGSDHSLPVSNLSFWSDSTVWKRAGINTTRCLVGCSLGDLSMFMYLTHYHPDVSILYSMPLSMAAGLGTSIALETVFLYYKERFNSVKQAFRTAAGMSLISMLVMEASENLVNLYTTNQLVKATGCSLAELTLANNGVATLGSILSVSMLAGFLAPLPYNYFKLKKYGRGCH</sequence>
<evidence type="ECO:0000256" key="1">
    <source>
        <dbReference type="SAM" id="Phobius"/>
    </source>
</evidence>
<dbReference type="Proteomes" id="UP000193498">
    <property type="component" value="Unassembled WGS sequence"/>
</dbReference>
<dbReference type="AlphaFoldDB" id="A0A1Y1YX59"/>
<dbReference type="EMBL" id="MCFE01000056">
    <property type="protein sequence ID" value="ORY02516.1"/>
    <property type="molecule type" value="Genomic_DNA"/>
</dbReference>
<gene>
    <name evidence="3" type="ORF">K493DRAFT_323292</name>
</gene>
<dbReference type="STRING" id="1314790.A0A1Y1YX59"/>
<keyword evidence="1" id="KW-1133">Transmembrane helix</keyword>
<accession>A0A1Y1YX59</accession>
<organism evidence="3 4">
    <name type="scientific">Basidiobolus meristosporus CBS 931.73</name>
    <dbReference type="NCBI Taxonomy" id="1314790"/>
    <lineage>
        <taxon>Eukaryota</taxon>
        <taxon>Fungi</taxon>
        <taxon>Fungi incertae sedis</taxon>
        <taxon>Zoopagomycota</taxon>
        <taxon>Entomophthoromycotina</taxon>
        <taxon>Basidiobolomycetes</taxon>
        <taxon>Basidiobolales</taxon>
        <taxon>Basidiobolaceae</taxon>
        <taxon>Basidiobolus</taxon>
    </lineage>
</organism>
<name>A0A1Y1YX59_9FUNG</name>
<evidence type="ECO:0000259" key="2">
    <source>
        <dbReference type="Pfam" id="PF14342"/>
    </source>
</evidence>
<comment type="caution">
    <text evidence="3">The sequence shown here is derived from an EMBL/GenBank/DDBJ whole genome shotgun (WGS) entry which is preliminary data.</text>
</comment>
<dbReference type="OrthoDB" id="2128064at2759"/>
<feature type="transmembrane region" description="Helical" evidence="1">
    <location>
        <begin position="104"/>
        <end position="127"/>
    </location>
</feature>
<feature type="domain" description="DUF4396" evidence="2">
    <location>
        <begin position="70"/>
        <end position="217"/>
    </location>
</feature>
<keyword evidence="4" id="KW-1185">Reference proteome</keyword>
<protein>
    <recommendedName>
        <fullName evidence="2">DUF4396 domain-containing protein</fullName>
    </recommendedName>
</protein>
<feature type="transmembrane region" description="Helical" evidence="1">
    <location>
        <begin position="139"/>
        <end position="157"/>
    </location>
</feature>
<evidence type="ECO:0000313" key="4">
    <source>
        <dbReference type="Proteomes" id="UP000193498"/>
    </source>
</evidence>
<proteinExistence type="predicted"/>
<dbReference type="InterPro" id="IPR025509">
    <property type="entry name" value="DUF4396"/>
</dbReference>
<evidence type="ECO:0000313" key="3">
    <source>
        <dbReference type="EMBL" id="ORY02516.1"/>
    </source>
</evidence>
<dbReference type="InParanoid" id="A0A1Y1YX59"/>
<feature type="transmembrane region" description="Helical" evidence="1">
    <location>
        <begin position="187"/>
        <end position="208"/>
    </location>
</feature>